<dbReference type="GO" id="GO:0006357">
    <property type="term" value="P:regulation of transcription by RNA polymerase II"/>
    <property type="evidence" value="ECO:0007669"/>
    <property type="project" value="TreeGrafter"/>
</dbReference>
<dbReference type="Pfam" id="PF12767">
    <property type="entry name" value="SAGA-Tad1"/>
    <property type="match status" value="1"/>
</dbReference>
<evidence type="ECO:0000256" key="1">
    <source>
        <dbReference type="SAM" id="MobiDB-lite"/>
    </source>
</evidence>
<comment type="caution">
    <text evidence="2">The sequence shown here is derived from an EMBL/GenBank/DDBJ whole genome shotgun (WGS) entry which is preliminary data.</text>
</comment>
<reference evidence="2" key="1">
    <citation type="submission" date="2020-07" db="EMBL/GenBank/DDBJ databases">
        <title>Genome sequence and genetic diversity analysis of an under-domesticated orphan crop, white fonio (Digitaria exilis).</title>
        <authorList>
            <person name="Bennetzen J.L."/>
            <person name="Chen S."/>
            <person name="Ma X."/>
            <person name="Wang X."/>
            <person name="Yssel A.E.J."/>
            <person name="Chaluvadi S.R."/>
            <person name="Johnson M."/>
            <person name="Gangashetty P."/>
            <person name="Hamidou F."/>
            <person name="Sanogo M.D."/>
            <person name="Zwaenepoel A."/>
            <person name="Wallace J."/>
            <person name="Van De Peer Y."/>
            <person name="Van Deynze A."/>
        </authorList>
    </citation>
    <scope>NUCLEOTIDE SEQUENCE</scope>
    <source>
        <tissue evidence="2">Leaves</tissue>
    </source>
</reference>
<organism evidence="2 3">
    <name type="scientific">Digitaria exilis</name>
    <dbReference type="NCBI Taxonomy" id="1010633"/>
    <lineage>
        <taxon>Eukaryota</taxon>
        <taxon>Viridiplantae</taxon>
        <taxon>Streptophyta</taxon>
        <taxon>Embryophyta</taxon>
        <taxon>Tracheophyta</taxon>
        <taxon>Spermatophyta</taxon>
        <taxon>Magnoliopsida</taxon>
        <taxon>Liliopsida</taxon>
        <taxon>Poales</taxon>
        <taxon>Poaceae</taxon>
        <taxon>PACMAD clade</taxon>
        <taxon>Panicoideae</taxon>
        <taxon>Panicodae</taxon>
        <taxon>Paniceae</taxon>
        <taxon>Anthephorinae</taxon>
        <taxon>Digitaria</taxon>
    </lineage>
</organism>
<keyword evidence="3" id="KW-1185">Reference proteome</keyword>
<dbReference type="PANTHER" id="PTHR21277:SF44">
    <property type="entry name" value="TRANSCRIPTIONAL REGULATOR OF RNA POLII, SAGA, SUBUNIT"/>
    <property type="match status" value="1"/>
</dbReference>
<evidence type="ECO:0000313" key="2">
    <source>
        <dbReference type="EMBL" id="KAF8650044.1"/>
    </source>
</evidence>
<accession>A0A835A656</accession>
<protein>
    <submittedName>
        <fullName evidence="2">Uncharacterized protein</fullName>
    </submittedName>
</protein>
<dbReference type="Proteomes" id="UP000636709">
    <property type="component" value="Unassembled WGS sequence"/>
</dbReference>
<dbReference type="GO" id="GO:0003713">
    <property type="term" value="F:transcription coactivator activity"/>
    <property type="evidence" value="ECO:0007669"/>
    <property type="project" value="TreeGrafter"/>
</dbReference>
<dbReference type="PANTHER" id="PTHR21277">
    <property type="entry name" value="TRANSCRIPTIONAL ADAPTER 1"/>
    <property type="match status" value="1"/>
</dbReference>
<sequence length="439" mass="47137">MQPPPKKLARVDTHELKAQIVKRLGRQRAELYFRSLSRFLGCQLDKGDFEKICVAAFGKENIKLHNLLVRAILGNACLSDGPPPSKQAPTGNSQTSTVSNGTLTNGLLTARRVRPLGKRFGDKPSPIGKSPLGHLGAGEFVSAGSKALQEVISVEDGEEVDQTRGSPVCVQSQSPIRAPLGVQKAQNSQPSTCCSSDVCYNNGELPDSQSLSKLLEDKLKAQGLSMRLPKECADVLNSGLNVYMSRMLKAALGVAKARGNSLRMRQANGRNAAAPAAEVYAASLILLLKLQNVLLLDDMDLFTFLCHGSAGGSKGSEFAAFDVLLVRCVLQYNSGVLPYSQLLSKLLEDKLKAQGLSLRLPKVCADVLNSGLNVYMSQMLKACLGVAKARGNNLRMRQANGHTAAAVYTGQNNGFPQNRSVLTKLRCLIFGQLCNLTVS</sequence>
<feature type="region of interest" description="Disordered" evidence="1">
    <location>
        <begin position="82"/>
        <end position="104"/>
    </location>
</feature>
<name>A0A835A656_9POAL</name>
<feature type="compositionally biased region" description="Polar residues" evidence="1">
    <location>
        <begin position="87"/>
        <end position="104"/>
    </location>
</feature>
<dbReference type="AlphaFoldDB" id="A0A835A656"/>
<dbReference type="GO" id="GO:0000124">
    <property type="term" value="C:SAGA complex"/>
    <property type="evidence" value="ECO:0007669"/>
    <property type="project" value="TreeGrafter"/>
</dbReference>
<gene>
    <name evidence="2" type="ORF">HU200_064084</name>
</gene>
<dbReference type="InterPro" id="IPR024738">
    <property type="entry name" value="Hfi1/Tada1"/>
</dbReference>
<proteinExistence type="predicted"/>
<dbReference type="EMBL" id="JACEFO010002747">
    <property type="protein sequence ID" value="KAF8650044.1"/>
    <property type="molecule type" value="Genomic_DNA"/>
</dbReference>
<evidence type="ECO:0000313" key="3">
    <source>
        <dbReference type="Proteomes" id="UP000636709"/>
    </source>
</evidence>
<dbReference type="OrthoDB" id="10264870at2759"/>